<proteinExistence type="predicted"/>
<name>A0ACC2NGJ8_9HYME</name>
<sequence length="247" mass="27592">MSVAPAPPPPLPLLLQRSAATEKAEDVEERKFSSSTPQEEIDRLILHNRLCESKILFHHDLQPILQDGPQCGLVALSMASQCKDGSVSVEQLFQTARDCGFTRHGELFSVDFMETLSKKHLQRYHSEIVENLKHDPNSLFQLLSCGILVLIPYDSDFNHAPCLKRGHKAHWAVLVGLISSRQGPYVLARHGKSKHVGCWPMRDLLESNANLEEENPHRNKQGFIIPEGGVGGKRGLKSRALALRTIE</sequence>
<accession>A0ACC2NGJ8</accession>
<gene>
    <name evidence="1" type="ORF">QAD02_001481</name>
</gene>
<dbReference type="Proteomes" id="UP001239111">
    <property type="component" value="Chromosome 3"/>
</dbReference>
<organism evidence="1 2">
    <name type="scientific">Eretmocerus hayati</name>
    <dbReference type="NCBI Taxonomy" id="131215"/>
    <lineage>
        <taxon>Eukaryota</taxon>
        <taxon>Metazoa</taxon>
        <taxon>Ecdysozoa</taxon>
        <taxon>Arthropoda</taxon>
        <taxon>Hexapoda</taxon>
        <taxon>Insecta</taxon>
        <taxon>Pterygota</taxon>
        <taxon>Neoptera</taxon>
        <taxon>Endopterygota</taxon>
        <taxon>Hymenoptera</taxon>
        <taxon>Apocrita</taxon>
        <taxon>Proctotrupomorpha</taxon>
        <taxon>Chalcidoidea</taxon>
        <taxon>Aphelinidae</taxon>
        <taxon>Aphelininae</taxon>
        <taxon>Eretmocerus</taxon>
    </lineage>
</organism>
<keyword evidence="2" id="KW-1185">Reference proteome</keyword>
<evidence type="ECO:0000313" key="1">
    <source>
        <dbReference type="EMBL" id="KAJ8670222.1"/>
    </source>
</evidence>
<comment type="caution">
    <text evidence="1">The sequence shown here is derived from an EMBL/GenBank/DDBJ whole genome shotgun (WGS) entry which is preliminary data.</text>
</comment>
<dbReference type="EMBL" id="CM056743">
    <property type="protein sequence ID" value="KAJ8670222.1"/>
    <property type="molecule type" value="Genomic_DNA"/>
</dbReference>
<evidence type="ECO:0000313" key="2">
    <source>
        <dbReference type="Proteomes" id="UP001239111"/>
    </source>
</evidence>
<reference evidence="1" key="1">
    <citation type="submission" date="2023-04" db="EMBL/GenBank/DDBJ databases">
        <title>A chromosome-level genome assembly of the parasitoid wasp Eretmocerus hayati.</title>
        <authorList>
            <person name="Zhong Y."/>
            <person name="Liu S."/>
            <person name="Liu Y."/>
        </authorList>
    </citation>
    <scope>NUCLEOTIDE SEQUENCE</scope>
    <source>
        <strain evidence="1">ZJU_SS_LIU_2023</strain>
    </source>
</reference>
<protein>
    <submittedName>
        <fullName evidence="1">Uncharacterized protein</fullName>
    </submittedName>
</protein>